<name>A0ABS6B2X2_9NOCA</name>
<comment type="subcellular location">
    <subcellularLocation>
        <location evidence="1">Cell membrane</location>
        <topology evidence="1">Multi-pass membrane protein</topology>
    </subcellularLocation>
</comment>
<keyword evidence="3" id="KW-0813">Transport</keyword>
<accession>A0ABS6B2X2</accession>
<evidence type="ECO:0000313" key="11">
    <source>
        <dbReference type="EMBL" id="MBU3063584.1"/>
    </source>
</evidence>
<feature type="domain" description="Major facilitator superfamily (MFS) profile" evidence="10">
    <location>
        <begin position="26"/>
        <end position="434"/>
    </location>
</feature>
<dbReference type="SUPFAM" id="SSF103473">
    <property type="entry name" value="MFS general substrate transporter"/>
    <property type="match status" value="1"/>
</dbReference>
<evidence type="ECO:0000256" key="1">
    <source>
        <dbReference type="ARBA" id="ARBA00004651"/>
    </source>
</evidence>
<feature type="transmembrane region" description="Helical" evidence="9">
    <location>
        <begin position="201"/>
        <end position="220"/>
    </location>
</feature>
<evidence type="ECO:0000313" key="12">
    <source>
        <dbReference type="Proteomes" id="UP000733379"/>
    </source>
</evidence>
<keyword evidence="12" id="KW-1185">Reference proteome</keyword>
<dbReference type="InterPro" id="IPR020846">
    <property type="entry name" value="MFS_dom"/>
</dbReference>
<reference evidence="11 12" key="1">
    <citation type="submission" date="2021-06" db="EMBL/GenBank/DDBJ databases">
        <title>Actinomycetes sequencing.</title>
        <authorList>
            <person name="Shan Q."/>
        </authorList>
    </citation>
    <scope>NUCLEOTIDE SEQUENCE [LARGE SCALE GENOMIC DNA]</scope>
    <source>
        <strain evidence="11 12">NEAU-G5</strain>
    </source>
</reference>
<keyword evidence="4" id="KW-1003">Cell membrane</keyword>
<keyword evidence="6" id="KW-0769">Symport</keyword>
<dbReference type="Proteomes" id="UP000733379">
    <property type="component" value="Unassembled WGS sequence"/>
</dbReference>
<feature type="transmembrane region" description="Helical" evidence="9">
    <location>
        <begin position="409"/>
        <end position="428"/>
    </location>
</feature>
<dbReference type="PROSITE" id="PS00217">
    <property type="entry name" value="SUGAR_TRANSPORT_2"/>
    <property type="match status" value="1"/>
</dbReference>
<keyword evidence="8 9" id="KW-0472">Membrane</keyword>
<evidence type="ECO:0000256" key="8">
    <source>
        <dbReference type="ARBA" id="ARBA00023136"/>
    </source>
</evidence>
<feature type="transmembrane region" description="Helical" evidence="9">
    <location>
        <begin position="284"/>
        <end position="308"/>
    </location>
</feature>
<keyword evidence="5 9" id="KW-0812">Transmembrane</keyword>
<evidence type="ECO:0000256" key="9">
    <source>
        <dbReference type="SAM" id="Phobius"/>
    </source>
</evidence>
<feature type="transmembrane region" description="Helical" evidence="9">
    <location>
        <begin position="121"/>
        <end position="140"/>
    </location>
</feature>
<proteinExistence type="inferred from homology"/>
<evidence type="ECO:0000259" key="10">
    <source>
        <dbReference type="PROSITE" id="PS50850"/>
    </source>
</evidence>
<dbReference type="PROSITE" id="PS50850">
    <property type="entry name" value="MFS"/>
    <property type="match status" value="1"/>
</dbReference>
<feature type="transmembrane region" description="Helical" evidence="9">
    <location>
        <begin position="64"/>
        <end position="84"/>
    </location>
</feature>
<feature type="transmembrane region" description="Helical" evidence="9">
    <location>
        <begin position="250"/>
        <end position="272"/>
    </location>
</feature>
<evidence type="ECO:0000256" key="2">
    <source>
        <dbReference type="ARBA" id="ARBA00008240"/>
    </source>
</evidence>
<dbReference type="Pfam" id="PF07690">
    <property type="entry name" value="MFS_1"/>
    <property type="match status" value="1"/>
</dbReference>
<gene>
    <name evidence="11" type="ORF">KO481_18865</name>
</gene>
<dbReference type="EMBL" id="JAHKNI010000006">
    <property type="protein sequence ID" value="MBU3063584.1"/>
    <property type="molecule type" value="Genomic_DNA"/>
</dbReference>
<dbReference type="RefSeq" id="WP_215918509.1">
    <property type="nucleotide sequence ID" value="NZ_JAHKNI010000006.1"/>
</dbReference>
<comment type="similarity">
    <text evidence="2">Belongs to the major facilitator superfamily. Metabolite:H+ Symporter (MHS) family (TC 2.A.1.6) family.</text>
</comment>
<organism evidence="11 12">
    <name type="scientific">Nocardia albiluteola</name>
    <dbReference type="NCBI Taxonomy" id="2842303"/>
    <lineage>
        <taxon>Bacteria</taxon>
        <taxon>Bacillati</taxon>
        <taxon>Actinomycetota</taxon>
        <taxon>Actinomycetes</taxon>
        <taxon>Mycobacteriales</taxon>
        <taxon>Nocardiaceae</taxon>
        <taxon>Nocardia</taxon>
    </lineage>
</organism>
<evidence type="ECO:0000256" key="3">
    <source>
        <dbReference type="ARBA" id="ARBA00022448"/>
    </source>
</evidence>
<evidence type="ECO:0000256" key="6">
    <source>
        <dbReference type="ARBA" id="ARBA00022847"/>
    </source>
</evidence>
<feature type="transmembrane region" description="Helical" evidence="9">
    <location>
        <begin position="347"/>
        <end position="368"/>
    </location>
</feature>
<feature type="transmembrane region" description="Helical" evidence="9">
    <location>
        <begin position="161"/>
        <end position="189"/>
    </location>
</feature>
<dbReference type="InterPro" id="IPR036259">
    <property type="entry name" value="MFS_trans_sf"/>
</dbReference>
<keyword evidence="7 9" id="KW-1133">Transmembrane helix</keyword>
<sequence>MADLVADGSIGVRSIPRRRIALHGRELAAATIGAVVESFDWSVYVVFAAFFAKDLFGSNSLASMIAAYGGFAIGFLARPLGSIIFGPISDRRGRRFNLLLCMSIISVASFAIALLPTAHRIGAWAAVAVVALRIVQGVAYGGEGPTVAAYVAETAPPRRRYLFSAVSYGGIMVGSLLVYGTVAVLTAILGDDALHHGAWRWGFAAGGLLGLLALGIRSFAPESGHFEHGKPAVTNTRPPLIRVFHDHPMAVLTIFLTSLGGTVSYYFALVYLPKYAANVHAAKTAAATSFMTVVLVVVLVVMLVVGALADRFGLLRVMRIGSAFSVISVLPASFGMAHGVIPFQVAALVLGVGAATFCALANVFGALLMPADVRALGAGVVSTATIAVFGGTFPMIAEALQSAHLGAGIPIYVFATALAMLAGSYTVTKVRLFTETMKKENADVHP</sequence>
<dbReference type="InterPro" id="IPR051084">
    <property type="entry name" value="H+-coupled_symporters"/>
</dbReference>
<protein>
    <submittedName>
        <fullName evidence="11">MFS transporter</fullName>
    </submittedName>
</protein>
<feature type="transmembrane region" description="Helical" evidence="9">
    <location>
        <begin position="320"/>
        <end position="341"/>
    </location>
</feature>
<evidence type="ECO:0000256" key="4">
    <source>
        <dbReference type="ARBA" id="ARBA00022475"/>
    </source>
</evidence>
<evidence type="ECO:0000256" key="5">
    <source>
        <dbReference type="ARBA" id="ARBA00022692"/>
    </source>
</evidence>
<dbReference type="PANTHER" id="PTHR43528:SF1">
    <property type="entry name" value="ALPHA-KETOGLUTARATE PERMEASE"/>
    <property type="match status" value="1"/>
</dbReference>
<feature type="transmembrane region" description="Helical" evidence="9">
    <location>
        <begin position="375"/>
        <end position="397"/>
    </location>
</feature>
<dbReference type="InterPro" id="IPR005829">
    <property type="entry name" value="Sugar_transporter_CS"/>
</dbReference>
<feature type="transmembrane region" description="Helical" evidence="9">
    <location>
        <begin position="27"/>
        <end position="52"/>
    </location>
</feature>
<comment type="caution">
    <text evidence="11">The sequence shown here is derived from an EMBL/GenBank/DDBJ whole genome shotgun (WGS) entry which is preliminary data.</text>
</comment>
<feature type="transmembrane region" description="Helical" evidence="9">
    <location>
        <begin position="96"/>
        <end position="115"/>
    </location>
</feature>
<dbReference type="InterPro" id="IPR011701">
    <property type="entry name" value="MFS"/>
</dbReference>
<dbReference type="PANTHER" id="PTHR43528">
    <property type="entry name" value="ALPHA-KETOGLUTARATE PERMEASE"/>
    <property type="match status" value="1"/>
</dbReference>
<evidence type="ECO:0000256" key="7">
    <source>
        <dbReference type="ARBA" id="ARBA00022989"/>
    </source>
</evidence>
<dbReference type="Gene3D" id="1.20.1250.20">
    <property type="entry name" value="MFS general substrate transporter like domains"/>
    <property type="match status" value="2"/>
</dbReference>